<feature type="transmembrane region" description="Helical" evidence="5">
    <location>
        <begin position="33"/>
        <end position="54"/>
    </location>
</feature>
<dbReference type="PROSITE" id="PS50262">
    <property type="entry name" value="G_PROTEIN_RECEP_F1_2"/>
    <property type="match status" value="1"/>
</dbReference>
<dbReference type="PANTHER" id="PTHR22751:SF101">
    <property type="entry name" value="G-PROTEIN COUPLED RECEPTORS FAMILY 1 PROFILE DOMAIN-CONTAINING PROTEIN"/>
    <property type="match status" value="1"/>
</dbReference>
<dbReference type="InParanoid" id="Q9TXK7"/>
<feature type="transmembrane region" description="Helical" evidence="5">
    <location>
        <begin position="306"/>
        <end position="334"/>
    </location>
</feature>
<feature type="transmembrane region" description="Helical" evidence="5">
    <location>
        <begin position="223"/>
        <end position="249"/>
    </location>
</feature>
<organism evidence="7 8">
    <name type="scientific">Caenorhabditis elegans</name>
    <dbReference type="NCBI Taxonomy" id="6239"/>
    <lineage>
        <taxon>Eukaryota</taxon>
        <taxon>Metazoa</taxon>
        <taxon>Ecdysozoa</taxon>
        <taxon>Nematoda</taxon>
        <taxon>Chromadorea</taxon>
        <taxon>Rhabditida</taxon>
        <taxon>Rhabditina</taxon>
        <taxon>Rhabditomorpha</taxon>
        <taxon>Rhabditoidea</taxon>
        <taxon>Rhabditidae</taxon>
        <taxon>Peloderinae</taxon>
        <taxon>Caenorhabditis</taxon>
    </lineage>
</organism>
<dbReference type="RefSeq" id="NP_503480.3">
    <property type="nucleotide sequence ID" value="NM_071079.4"/>
</dbReference>
<dbReference type="AGR" id="WB:WBGene00005838"/>
<sequence length="367" mass="41843">MLSINITQNLFPSFHNDERLLIFYSFIAKLSRISIHVEFWLSIFGGILTIFHFLVLTRKAMKSTSIISLMISVAICDFLSMIVSISSKDMILNFYGSDCTPPNSFLTFQIFWVLMSIRDGVVRCSTWLTVLMALIRFLVSKYASEVRYQKMSMFIFGFKSSAFSVFISSLMSSCFYLCIKFVEIGTWTPANCCTNIPLDSQFPLYEQRVSDLFSLYDGAPVQIFQFINGIFSKLIPCIILPLLTTLLVVELKRTEKSRISSSVLYKNNTEKTTNLVIIMTFSIFLASLPTGIATVFQVIYSDLGFLFIYINVDAICDTLLLWNASTNCFICFLMSSQYRNTAKKLLKIKVHVNNNHLIGTPLRRTTT</sequence>
<dbReference type="UCSC" id="K04F1.4">
    <property type="organism name" value="c. elegans"/>
</dbReference>
<dbReference type="InterPro" id="IPR019427">
    <property type="entry name" value="7TM_GPCR_serpentine_rcpt_Srw"/>
</dbReference>
<evidence type="ECO:0000313" key="8">
    <source>
        <dbReference type="Proteomes" id="UP000001940"/>
    </source>
</evidence>
<dbReference type="Pfam" id="PF10324">
    <property type="entry name" value="7TM_GPCR_Srw"/>
    <property type="match status" value="1"/>
</dbReference>
<keyword evidence="7" id="KW-0675">Receptor</keyword>
<feature type="transmembrane region" description="Helical" evidence="5">
    <location>
        <begin position="66"/>
        <end position="85"/>
    </location>
</feature>
<dbReference type="InterPro" id="IPR017452">
    <property type="entry name" value="GPCR_Rhodpsn_7TM"/>
</dbReference>
<dbReference type="PaxDb" id="6239-K04F1.4"/>
<evidence type="ECO:0000313" key="9">
    <source>
        <dbReference type="WormBase" id="K04F1.4"/>
    </source>
</evidence>
<evidence type="ECO:0000256" key="5">
    <source>
        <dbReference type="SAM" id="Phobius"/>
    </source>
</evidence>
<keyword evidence="8" id="KW-1185">Reference proteome</keyword>
<dbReference type="CTD" id="186991"/>
<feature type="domain" description="G-protein coupled receptors family 1 profile" evidence="6">
    <location>
        <begin position="48"/>
        <end position="331"/>
    </location>
</feature>
<evidence type="ECO:0000256" key="2">
    <source>
        <dbReference type="ARBA" id="ARBA00022692"/>
    </source>
</evidence>
<dbReference type="GO" id="GO:0008528">
    <property type="term" value="F:G protein-coupled peptide receptor activity"/>
    <property type="evidence" value="ECO:0007669"/>
    <property type="project" value="InterPro"/>
</dbReference>
<gene>
    <name evidence="7 9" type="primary">srw-91</name>
    <name evidence="7" type="ORF">CELE_K04F1.4</name>
    <name evidence="9" type="ORF">K04F1.4</name>
</gene>
<dbReference type="Proteomes" id="UP000001940">
    <property type="component" value="Chromosome V"/>
</dbReference>
<evidence type="ECO:0000256" key="1">
    <source>
        <dbReference type="ARBA" id="ARBA00004370"/>
    </source>
</evidence>
<dbReference type="SUPFAM" id="SSF81321">
    <property type="entry name" value="Family A G protein-coupled receptor-like"/>
    <property type="match status" value="1"/>
</dbReference>
<dbReference type="OMA" id="NCFICFA"/>
<comment type="subcellular location">
    <subcellularLocation>
        <location evidence="1">Membrane</location>
    </subcellularLocation>
</comment>
<evidence type="ECO:0000259" key="6">
    <source>
        <dbReference type="PROSITE" id="PS50262"/>
    </source>
</evidence>
<evidence type="ECO:0000256" key="4">
    <source>
        <dbReference type="ARBA" id="ARBA00023136"/>
    </source>
</evidence>
<dbReference type="EMBL" id="BX284605">
    <property type="protein sequence ID" value="CCD72636.2"/>
    <property type="molecule type" value="Genomic_DNA"/>
</dbReference>
<feature type="transmembrane region" description="Helical" evidence="5">
    <location>
        <begin position="120"/>
        <end position="139"/>
    </location>
</feature>
<keyword evidence="2 5" id="KW-0812">Transmembrane</keyword>
<keyword evidence="3 5" id="KW-1133">Transmembrane helix</keyword>
<name>Q9TXK7_CAEEL</name>
<dbReference type="GeneID" id="186991"/>
<dbReference type="WormBase" id="K04F1.4">
    <property type="protein sequence ID" value="CE50921"/>
    <property type="gene ID" value="WBGene00005838"/>
    <property type="gene designation" value="srw-91"/>
</dbReference>
<accession>Q9TXK7</accession>
<evidence type="ECO:0000313" key="7">
    <source>
        <dbReference type="EMBL" id="CCD72636.2"/>
    </source>
</evidence>
<evidence type="ECO:0000256" key="3">
    <source>
        <dbReference type="ARBA" id="ARBA00022989"/>
    </source>
</evidence>
<reference evidence="7 8" key="1">
    <citation type="journal article" date="1998" name="Science">
        <title>Genome sequence of the nematode C. elegans: a platform for investigating biology.</title>
        <authorList>
            <consortium name="The C. elegans sequencing consortium"/>
            <person name="Sulson J.E."/>
            <person name="Waterston R."/>
        </authorList>
    </citation>
    <scope>NUCLEOTIDE SEQUENCE [LARGE SCALE GENOMIC DNA]</scope>
    <source>
        <strain evidence="7 8">Bristol N2</strain>
    </source>
</reference>
<feature type="transmembrane region" description="Helical" evidence="5">
    <location>
        <begin position="275"/>
        <end position="300"/>
    </location>
</feature>
<keyword evidence="4 5" id="KW-0472">Membrane</keyword>
<dbReference type="KEGG" id="cel:CELE_K04F1.4"/>
<dbReference type="eggNOG" id="ENOG502TFSF">
    <property type="taxonomic scope" value="Eukaryota"/>
</dbReference>
<dbReference type="GO" id="GO:0016020">
    <property type="term" value="C:membrane"/>
    <property type="evidence" value="ECO:0007669"/>
    <property type="project" value="UniProtKB-SubCell"/>
</dbReference>
<dbReference type="SMR" id="Q9TXK7"/>
<dbReference type="OrthoDB" id="5849929at2759"/>
<proteinExistence type="predicted"/>
<dbReference type="Gene3D" id="1.20.1070.10">
    <property type="entry name" value="Rhodopsin 7-helix transmembrane proteins"/>
    <property type="match status" value="1"/>
</dbReference>
<dbReference type="HOGENOM" id="CLU_043715_0_1_1"/>
<protein>
    <submittedName>
        <fullName evidence="7">G-protein coupled receptors family 1 profile domain-containing protein</fullName>
    </submittedName>
</protein>
<dbReference type="AlphaFoldDB" id="Q9TXK7"/>
<dbReference type="PANTHER" id="PTHR22751">
    <property type="entry name" value="G-PROTEIN COUPLED RECEPTOR-RELATED"/>
    <property type="match status" value="1"/>
</dbReference>
<feature type="transmembrane region" description="Helical" evidence="5">
    <location>
        <begin position="160"/>
        <end position="182"/>
    </location>
</feature>
<dbReference type="STRING" id="6239.K04F1.4.1"/>
<dbReference type="PIR" id="B88956">
    <property type="entry name" value="B88956"/>
</dbReference>